<dbReference type="AlphaFoldDB" id="A0A6G1HKC4"/>
<evidence type="ECO:0000313" key="2">
    <source>
        <dbReference type="Proteomes" id="UP000799640"/>
    </source>
</evidence>
<accession>A0A6G1HKC4</accession>
<dbReference type="Proteomes" id="UP000799640">
    <property type="component" value="Unassembled WGS sequence"/>
</dbReference>
<reference evidence="1" key="1">
    <citation type="journal article" date="2020" name="Stud. Mycol.">
        <title>101 Dothideomycetes genomes: a test case for predicting lifestyles and emergence of pathogens.</title>
        <authorList>
            <person name="Haridas S."/>
            <person name="Albert R."/>
            <person name="Binder M."/>
            <person name="Bloem J."/>
            <person name="Labutti K."/>
            <person name="Salamov A."/>
            <person name="Andreopoulos B."/>
            <person name="Baker S."/>
            <person name="Barry K."/>
            <person name="Bills G."/>
            <person name="Bluhm B."/>
            <person name="Cannon C."/>
            <person name="Castanera R."/>
            <person name="Culley D."/>
            <person name="Daum C."/>
            <person name="Ezra D."/>
            <person name="Gonzalez J."/>
            <person name="Henrissat B."/>
            <person name="Kuo A."/>
            <person name="Liang C."/>
            <person name="Lipzen A."/>
            <person name="Lutzoni F."/>
            <person name="Magnuson J."/>
            <person name="Mondo S."/>
            <person name="Nolan M."/>
            <person name="Ohm R."/>
            <person name="Pangilinan J."/>
            <person name="Park H.-J."/>
            <person name="Ramirez L."/>
            <person name="Alfaro M."/>
            <person name="Sun H."/>
            <person name="Tritt A."/>
            <person name="Yoshinaga Y."/>
            <person name="Zwiers L.-H."/>
            <person name="Turgeon B."/>
            <person name="Goodwin S."/>
            <person name="Spatafora J."/>
            <person name="Crous P."/>
            <person name="Grigoriev I."/>
        </authorList>
    </citation>
    <scope>NUCLEOTIDE SEQUENCE</scope>
    <source>
        <strain evidence="1">CBS 262.69</strain>
    </source>
</reference>
<sequence length="192" mass="21117">MSQDSSSTVGSSSSTDIRLETAASIKLPVAVNGLSALLSTDLYVPSLENVERLFALESQLYAMIDQHVQKLEDNLSKDIRLLKRTISFKPSSSTVRASPLVTRMESQVAEQDAAKEKAQSTRKALDHVRSRHAKAVRRATDVSTRVDGIALKTKEAKEIIVKADRHLQDAERLVEKAEKLCSGDKIVAETED</sequence>
<proteinExistence type="predicted"/>
<dbReference type="EMBL" id="ML996707">
    <property type="protein sequence ID" value="KAF2396309.1"/>
    <property type="molecule type" value="Genomic_DNA"/>
</dbReference>
<evidence type="ECO:0000313" key="1">
    <source>
        <dbReference type="EMBL" id="KAF2396309.1"/>
    </source>
</evidence>
<protein>
    <submittedName>
        <fullName evidence="1">Uncharacterized protein</fullName>
    </submittedName>
</protein>
<organism evidence="1 2">
    <name type="scientific">Trichodelitschia bisporula</name>
    <dbReference type="NCBI Taxonomy" id="703511"/>
    <lineage>
        <taxon>Eukaryota</taxon>
        <taxon>Fungi</taxon>
        <taxon>Dikarya</taxon>
        <taxon>Ascomycota</taxon>
        <taxon>Pezizomycotina</taxon>
        <taxon>Dothideomycetes</taxon>
        <taxon>Dothideomycetes incertae sedis</taxon>
        <taxon>Phaeotrichales</taxon>
        <taxon>Phaeotrichaceae</taxon>
        <taxon>Trichodelitschia</taxon>
    </lineage>
</organism>
<name>A0A6G1HKC4_9PEZI</name>
<gene>
    <name evidence="1" type="ORF">EJ06DRAFT_234303</name>
</gene>
<keyword evidence="2" id="KW-1185">Reference proteome</keyword>